<name>A0A4R7K1T7_9GAMM</name>
<dbReference type="EMBL" id="SOAX01000002">
    <property type="protein sequence ID" value="TDT43469.1"/>
    <property type="molecule type" value="Genomic_DNA"/>
</dbReference>
<keyword evidence="2" id="KW-1185">Reference proteome</keyword>
<gene>
    <name evidence="1" type="ORF">DES49_1286</name>
</gene>
<comment type="caution">
    <text evidence="1">The sequence shown here is derived from an EMBL/GenBank/DDBJ whole genome shotgun (WGS) entry which is preliminary data.</text>
</comment>
<dbReference type="AlphaFoldDB" id="A0A4R7K1T7"/>
<accession>A0A4R7K1T7</accession>
<proteinExistence type="predicted"/>
<dbReference type="Proteomes" id="UP000295830">
    <property type="component" value="Unassembled WGS sequence"/>
</dbReference>
<evidence type="ECO:0000313" key="2">
    <source>
        <dbReference type="Proteomes" id="UP000295830"/>
    </source>
</evidence>
<sequence>MDQKSDPYVVVVALPEKESLKNLIVSDCTVAFYFRGVL</sequence>
<reference evidence="1 2" key="1">
    <citation type="submission" date="2019-03" db="EMBL/GenBank/DDBJ databases">
        <title>Genomic Encyclopedia of Type Strains, Phase IV (KMG-IV): sequencing the most valuable type-strain genomes for metagenomic binning, comparative biology and taxonomic classification.</title>
        <authorList>
            <person name="Goeker M."/>
        </authorList>
    </citation>
    <scope>NUCLEOTIDE SEQUENCE [LARGE SCALE GENOMIC DNA]</scope>
    <source>
        <strain evidence="1 2">DSM 15505</strain>
    </source>
</reference>
<protein>
    <submittedName>
        <fullName evidence="1">Uncharacterized protein</fullName>
    </submittedName>
</protein>
<organism evidence="1 2">
    <name type="scientific">Halospina denitrificans</name>
    <dbReference type="NCBI Taxonomy" id="332522"/>
    <lineage>
        <taxon>Bacteria</taxon>
        <taxon>Pseudomonadati</taxon>
        <taxon>Pseudomonadota</taxon>
        <taxon>Gammaproteobacteria</taxon>
        <taxon>Halospina</taxon>
    </lineage>
</organism>
<evidence type="ECO:0000313" key="1">
    <source>
        <dbReference type="EMBL" id="TDT43469.1"/>
    </source>
</evidence>